<dbReference type="Proteomes" id="UP000789759">
    <property type="component" value="Unassembled WGS sequence"/>
</dbReference>
<proteinExistence type="predicted"/>
<reference evidence="1" key="1">
    <citation type="submission" date="2021-06" db="EMBL/GenBank/DDBJ databases">
        <authorList>
            <person name="Kallberg Y."/>
            <person name="Tangrot J."/>
            <person name="Rosling A."/>
        </authorList>
    </citation>
    <scope>NUCLEOTIDE SEQUENCE</scope>
    <source>
        <strain evidence="1">FL966</strain>
    </source>
</reference>
<evidence type="ECO:0000313" key="1">
    <source>
        <dbReference type="EMBL" id="CAG8830047.1"/>
    </source>
</evidence>
<dbReference type="EMBL" id="CAJVQA010063317">
    <property type="protein sequence ID" value="CAG8830047.1"/>
    <property type="molecule type" value="Genomic_DNA"/>
</dbReference>
<protein>
    <submittedName>
        <fullName evidence="1">23502_t:CDS:1</fullName>
    </submittedName>
</protein>
<feature type="non-terminal residue" evidence="1">
    <location>
        <position position="1"/>
    </location>
</feature>
<gene>
    <name evidence="1" type="ORF">CPELLU_LOCUS20559</name>
</gene>
<evidence type="ECO:0000313" key="2">
    <source>
        <dbReference type="Proteomes" id="UP000789759"/>
    </source>
</evidence>
<comment type="caution">
    <text evidence="1">The sequence shown here is derived from an EMBL/GenBank/DDBJ whole genome shotgun (WGS) entry which is preliminary data.</text>
</comment>
<keyword evidence="2" id="KW-1185">Reference proteome</keyword>
<dbReference type="AlphaFoldDB" id="A0A9N9KHR7"/>
<name>A0A9N9KHR7_9GLOM</name>
<organism evidence="1 2">
    <name type="scientific">Cetraspora pellucida</name>
    <dbReference type="NCBI Taxonomy" id="1433469"/>
    <lineage>
        <taxon>Eukaryota</taxon>
        <taxon>Fungi</taxon>
        <taxon>Fungi incertae sedis</taxon>
        <taxon>Mucoromycota</taxon>
        <taxon>Glomeromycotina</taxon>
        <taxon>Glomeromycetes</taxon>
        <taxon>Diversisporales</taxon>
        <taxon>Gigasporaceae</taxon>
        <taxon>Cetraspora</taxon>
    </lineage>
</organism>
<accession>A0A9N9KHR7</accession>
<sequence length="186" mass="22578">FYLAIKENIIKIKIIDEATESYEIPIIHKYFLEKDNEKIEITETRFKNIKASFNNWNSLFTTNISHGYYYKSFNISEIEFILPKNIFHNRYEKYLYMIDENDNKNLVVTHILTGKKYLIDDRKLNEWFRFYDFGISEEDWKNNEFRKKCEISDNKKITIGAISEEFINLYDYDEFINEEKISEGAF</sequence>
<feature type="non-terminal residue" evidence="1">
    <location>
        <position position="186"/>
    </location>
</feature>